<dbReference type="eggNOG" id="KOG3187">
    <property type="taxonomic scope" value="Eukaryota"/>
</dbReference>
<comment type="subcellular location">
    <subcellularLocation>
        <location evidence="14">Endoplasmic reticulum membrane</location>
        <topology evidence="14">Multi-pass membrane protein</topology>
    </subcellularLocation>
    <subcellularLocation>
        <location evidence="1">Membrane</location>
        <topology evidence="1">Multi-pass membrane protein</topology>
    </subcellularLocation>
</comment>
<protein>
    <recommendedName>
        <fullName evidence="4 14">Very-long-chain (3R)-3-hydroxyacyl-CoA dehydratase</fullName>
        <ecNumber evidence="4 14">4.2.1.134</ecNumber>
    </recommendedName>
</protein>
<dbReference type="GO" id="GO:0030497">
    <property type="term" value="P:fatty acid elongation"/>
    <property type="evidence" value="ECO:0007669"/>
    <property type="project" value="TreeGrafter"/>
</dbReference>
<evidence type="ECO:0000256" key="5">
    <source>
        <dbReference type="ARBA" id="ARBA00022516"/>
    </source>
</evidence>
<comment type="function">
    <text evidence="14">Catalyzes the third of the four reactions of the long-chain fatty acids elongation cycle. This endoplasmic reticulum-bound enzymatic process, allows the addition of two carbons to the chain of long- and very long-chain fatty acids/VLCFAs per cycle. This enzyme catalyzes the dehydration of the 3-hydroxyacyl-CoA intermediate into trans-2,3-enoyl-CoA, within each cycle of fatty acid elongation. Thereby, it participates to the production of VLCFAs of different chain lengths that are involved in multiple biological processes as precursors of membrane lipids and lipid mediators.</text>
</comment>
<dbReference type="Proteomes" id="UP000009046">
    <property type="component" value="Unassembled WGS sequence"/>
</dbReference>
<keyword evidence="9 14" id="KW-0443">Lipid metabolism</keyword>
<name>E0VBY6_PEDHC</name>
<dbReference type="CTD" id="8231291"/>
<keyword evidence="12 14" id="KW-0456">Lyase</keyword>
<dbReference type="STRING" id="121224.E0VBY6"/>
<evidence type="ECO:0000256" key="14">
    <source>
        <dbReference type="RuleBase" id="RU363109"/>
    </source>
</evidence>
<comment type="catalytic activity">
    <reaction evidence="13 14">
        <text>a very-long-chain (3R)-3-hydroxyacyl-CoA = a very-long-chain (2E)-enoyl-CoA + H2O</text>
        <dbReference type="Rhea" id="RHEA:45812"/>
        <dbReference type="ChEBI" id="CHEBI:15377"/>
        <dbReference type="ChEBI" id="CHEBI:83728"/>
        <dbReference type="ChEBI" id="CHEBI:85440"/>
        <dbReference type="EC" id="4.2.1.134"/>
    </reaction>
</comment>
<dbReference type="EC" id="4.2.1.134" evidence="4 14"/>
<dbReference type="KEGG" id="phu:Phum_PHUM075720"/>
<keyword evidence="6 14" id="KW-0812">Transmembrane</keyword>
<evidence type="ECO:0000256" key="13">
    <source>
        <dbReference type="ARBA" id="ARBA00036671"/>
    </source>
</evidence>
<dbReference type="GO" id="GO:0030148">
    <property type="term" value="P:sphingolipid biosynthetic process"/>
    <property type="evidence" value="ECO:0007669"/>
    <property type="project" value="TreeGrafter"/>
</dbReference>
<evidence type="ECO:0000256" key="4">
    <source>
        <dbReference type="ARBA" id="ARBA00013122"/>
    </source>
</evidence>
<proteinExistence type="inferred from homology"/>
<accession>E0VBY6</accession>
<keyword evidence="8 14" id="KW-1133">Transmembrane helix</keyword>
<dbReference type="VEuPathDB" id="VectorBase:PHUM075720"/>
<dbReference type="PANTHER" id="PTHR11035">
    <property type="entry name" value="VERY-LONG-CHAIN (3R)-3-HYDROXYACYL-COA DEHYDRATASE"/>
    <property type="match status" value="1"/>
</dbReference>
<evidence type="ECO:0000313" key="16">
    <source>
        <dbReference type="EnsemblMetazoa" id="PHUM075720-PA"/>
    </source>
</evidence>
<dbReference type="UniPathway" id="UPA00094"/>
<keyword evidence="14" id="KW-0256">Endoplasmic reticulum</keyword>
<evidence type="ECO:0000256" key="2">
    <source>
        <dbReference type="ARBA" id="ARBA00005194"/>
    </source>
</evidence>
<dbReference type="EMBL" id="AAZO01000907">
    <property type="status" value="NOT_ANNOTATED_CDS"/>
    <property type="molecule type" value="Genomic_DNA"/>
</dbReference>
<comment type="caution">
    <text evidence="14">Lacks conserved residue(s) required for the propagation of feature annotation.</text>
</comment>
<sequence length="233" mass="26897">MSGVKNSKKEQNFITKFYLLLYNILQTLGWSYLLYNIVGYYLSDKKNLPSKDLWSNVKLVVCIFQNAAALEIIHAAIGIVPSNVLITTFQVLSRLMVVNGVLLATPTGPQSPGLPLCLIAWAVTEIIRYLFYTLNLIGKIPYILVWSRYTFFIILYPLGVTGELLCFYWAQAYVSEHKIFTAELPNYWNFTFSYNYLLISIMLLYIPLFPQMYLHMFSQRRKVIGGQKVKKSK</sequence>
<comment type="pathway">
    <text evidence="2 14">Lipid metabolism; fatty acid biosynthesis.</text>
</comment>
<dbReference type="RefSeq" id="XP_002423630.1">
    <property type="nucleotide sequence ID" value="XM_002423585.1"/>
</dbReference>
<dbReference type="Pfam" id="PF04387">
    <property type="entry name" value="PTPLA"/>
    <property type="match status" value="1"/>
</dbReference>
<dbReference type="OrthoDB" id="46988at2759"/>
<evidence type="ECO:0000256" key="10">
    <source>
        <dbReference type="ARBA" id="ARBA00023136"/>
    </source>
</evidence>
<evidence type="ECO:0000256" key="8">
    <source>
        <dbReference type="ARBA" id="ARBA00022989"/>
    </source>
</evidence>
<organism>
    <name type="scientific">Pediculus humanus subsp. corporis</name>
    <name type="common">Body louse</name>
    <dbReference type="NCBI Taxonomy" id="121224"/>
    <lineage>
        <taxon>Eukaryota</taxon>
        <taxon>Metazoa</taxon>
        <taxon>Ecdysozoa</taxon>
        <taxon>Arthropoda</taxon>
        <taxon>Hexapoda</taxon>
        <taxon>Insecta</taxon>
        <taxon>Pterygota</taxon>
        <taxon>Neoptera</taxon>
        <taxon>Paraneoptera</taxon>
        <taxon>Psocodea</taxon>
        <taxon>Troctomorpha</taxon>
        <taxon>Phthiraptera</taxon>
        <taxon>Anoplura</taxon>
        <taxon>Pediculidae</taxon>
        <taxon>Pediculus</taxon>
    </lineage>
</organism>
<evidence type="ECO:0000256" key="1">
    <source>
        <dbReference type="ARBA" id="ARBA00004141"/>
    </source>
</evidence>
<evidence type="ECO:0000313" key="15">
    <source>
        <dbReference type="EMBL" id="EEB10892.1"/>
    </source>
</evidence>
<keyword evidence="5 14" id="KW-0444">Lipid biosynthesis</keyword>
<dbReference type="FunCoup" id="E0VBY6">
    <property type="interactions" value="771"/>
</dbReference>
<evidence type="ECO:0000313" key="17">
    <source>
        <dbReference type="Proteomes" id="UP000009046"/>
    </source>
</evidence>
<feature type="transmembrane region" description="Helical" evidence="14">
    <location>
        <begin position="149"/>
        <end position="174"/>
    </location>
</feature>
<gene>
    <name evidence="16" type="primary">8231291</name>
    <name evidence="15" type="ORF">Phum_PHUM075720</name>
</gene>
<dbReference type="HOGENOM" id="CLU_034302_2_2_1"/>
<dbReference type="EMBL" id="DS235044">
    <property type="protein sequence ID" value="EEB10892.1"/>
    <property type="molecule type" value="Genomic_DNA"/>
</dbReference>
<evidence type="ECO:0000256" key="12">
    <source>
        <dbReference type="ARBA" id="ARBA00023239"/>
    </source>
</evidence>
<evidence type="ECO:0000256" key="6">
    <source>
        <dbReference type="ARBA" id="ARBA00022692"/>
    </source>
</evidence>
<dbReference type="GO" id="GO:0005789">
    <property type="term" value="C:endoplasmic reticulum membrane"/>
    <property type="evidence" value="ECO:0007669"/>
    <property type="project" value="UniProtKB-SubCell"/>
</dbReference>
<evidence type="ECO:0000256" key="7">
    <source>
        <dbReference type="ARBA" id="ARBA00022832"/>
    </source>
</evidence>
<feature type="transmembrane region" description="Helical" evidence="14">
    <location>
        <begin position="194"/>
        <end position="214"/>
    </location>
</feature>
<reference evidence="15" key="2">
    <citation type="submission" date="2007-04" db="EMBL/GenBank/DDBJ databases">
        <title>The genome of the human body louse.</title>
        <authorList>
            <consortium name="The Human Body Louse Genome Consortium"/>
            <person name="Kirkness E."/>
            <person name="Walenz B."/>
            <person name="Hass B."/>
            <person name="Bruggner R."/>
            <person name="Strausberg R."/>
        </authorList>
    </citation>
    <scope>NUCLEOTIDE SEQUENCE</scope>
    <source>
        <strain evidence="15">USDA</strain>
    </source>
</reference>
<dbReference type="OMA" id="WSYILWQ"/>
<feature type="transmembrane region" description="Helical" evidence="14">
    <location>
        <begin position="118"/>
        <end position="137"/>
    </location>
</feature>
<dbReference type="AlphaFoldDB" id="E0VBY6"/>
<feature type="transmembrane region" description="Helical" evidence="14">
    <location>
        <begin position="20"/>
        <end position="42"/>
    </location>
</feature>
<dbReference type="InterPro" id="IPR007482">
    <property type="entry name" value="Tyr_Pase-like_PTPLA"/>
</dbReference>
<dbReference type="EnsemblMetazoa" id="PHUM075720-RA">
    <property type="protein sequence ID" value="PHUM075720-PA"/>
    <property type="gene ID" value="PHUM075720"/>
</dbReference>
<keyword evidence="7 14" id="KW-0276">Fatty acid metabolism</keyword>
<keyword evidence="17" id="KW-1185">Reference proteome</keyword>
<keyword evidence="11 14" id="KW-0275">Fatty acid biosynthesis</keyword>
<dbReference type="GO" id="GO:0042761">
    <property type="term" value="P:very long-chain fatty acid biosynthetic process"/>
    <property type="evidence" value="ECO:0007669"/>
    <property type="project" value="TreeGrafter"/>
</dbReference>
<reference evidence="16" key="3">
    <citation type="submission" date="2021-02" db="UniProtKB">
        <authorList>
            <consortium name="EnsemblMetazoa"/>
        </authorList>
    </citation>
    <scope>IDENTIFICATION</scope>
    <source>
        <strain evidence="16">USDA</strain>
    </source>
</reference>
<dbReference type="PANTHER" id="PTHR11035:SF3">
    <property type="entry name" value="VERY-LONG-CHAIN (3R)-3-HYDROXYACYL-COA DEHYDRATASE"/>
    <property type="match status" value="1"/>
</dbReference>
<comment type="similarity">
    <text evidence="3 14">Belongs to the very long-chain fatty acids dehydratase HACD family.</text>
</comment>
<dbReference type="GO" id="GO:0102158">
    <property type="term" value="F:very-long-chain (3R)-3-hydroxyacyl-CoA dehydratase activity"/>
    <property type="evidence" value="ECO:0007669"/>
    <property type="project" value="UniProtKB-EC"/>
</dbReference>
<evidence type="ECO:0000256" key="11">
    <source>
        <dbReference type="ARBA" id="ARBA00023160"/>
    </source>
</evidence>
<evidence type="ECO:0000256" key="3">
    <source>
        <dbReference type="ARBA" id="ARBA00007811"/>
    </source>
</evidence>
<dbReference type="GeneID" id="8231291"/>
<reference evidence="15" key="1">
    <citation type="submission" date="2007-04" db="EMBL/GenBank/DDBJ databases">
        <title>Annotation of Pediculus humanus corporis strain USDA.</title>
        <authorList>
            <person name="Kirkness E."/>
            <person name="Hannick L."/>
            <person name="Hass B."/>
            <person name="Bruggner R."/>
            <person name="Lawson D."/>
            <person name="Bidwell S."/>
            <person name="Joardar V."/>
            <person name="Caler E."/>
            <person name="Walenz B."/>
            <person name="Inman J."/>
            <person name="Schobel S."/>
            <person name="Galinsky K."/>
            <person name="Amedeo P."/>
            <person name="Strausberg R."/>
        </authorList>
    </citation>
    <scope>NUCLEOTIDE SEQUENCE</scope>
    <source>
        <strain evidence="15">USDA</strain>
    </source>
</reference>
<evidence type="ECO:0000256" key="9">
    <source>
        <dbReference type="ARBA" id="ARBA00023098"/>
    </source>
</evidence>
<dbReference type="InParanoid" id="E0VBY6"/>
<keyword evidence="10 14" id="KW-0472">Membrane</keyword>